<dbReference type="InterPro" id="IPR000719">
    <property type="entry name" value="Prot_kinase_dom"/>
</dbReference>
<organism evidence="13 14">
    <name type="scientific">Coccomyxa viridis</name>
    <dbReference type="NCBI Taxonomy" id="1274662"/>
    <lineage>
        <taxon>Eukaryota</taxon>
        <taxon>Viridiplantae</taxon>
        <taxon>Chlorophyta</taxon>
        <taxon>core chlorophytes</taxon>
        <taxon>Trebouxiophyceae</taxon>
        <taxon>Trebouxiophyceae incertae sedis</taxon>
        <taxon>Coccomyxaceae</taxon>
        <taxon>Coccomyxa</taxon>
    </lineage>
</organism>
<dbReference type="EC" id="2.7.11.1" evidence="2"/>
<proteinExistence type="inferred from homology"/>
<comment type="catalytic activity">
    <reaction evidence="9">
        <text>L-seryl-[protein] + ATP = O-phospho-L-seryl-[protein] + ADP + H(+)</text>
        <dbReference type="Rhea" id="RHEA:17989"/>
        <dbReference type="Rhea" id="RHEA-COMP:9863"/>
        <dbReference type="Rhea" id="RHEA-COMP:11604"/>
        <dbReference type="ChEBI" id="CHEBI:15378"/>
        <dbReference type="ChEBI" id="CHEBI:29999"/>
        <dbReference type="ChEBI" id="CHEBI:30616"/>
        <dbReference type="ChEBI" id="CHEBI:83421"/>
        <dbReference type="ChEBI" id="CHEBI:456216"/>
        <dbReference type="EC" id="2.7.11.1"/>
    </reaction>
</comment>
<dbReference type="EMBL" id="CAUYUE010000018">
    <property type="protein sequence ID" value="CAK0788015.1"/>
    <property type="molecule type" value="Genomic_DNA"/>
</dbReference>
<evidence type="ECO:0000256" key="2">
    <source>
        <dbReference type="ARBA" id="ARBA00012513"/>
    </source>
</evidence>
<dbReference type="Proteomes" id="UP001314263">
    <property type="component" value="Unassembled WGS sequence"/>
</dbReference>
<dbReference type="PANTHER" id="PTHR48012:SF10">
    <property type="entry name" value="FI20177P1"/>
    <property type="match status" value="1"/>
</dbReference>
<dbReference type="InterPro" id="IPR017441">
    <property type="entry name" value="Protein_kinase_ATP_BS"/>
</dbReference>
<dbReference type="FunFam" id="1.10.510.10:FF:000421">
    <property type="entry name" value="Serine/threonine-protein kinase PAK 6"/>
    <property type="match status" value="1"/>
</dbReference>
<evidence type="ECO:0000256" key="1">
    <source>
        <dbReference type="ARBA" id="ARBA00008874"/>
    </source>
</evidence>
<evidence type="ECO:0000256" key="9">
    <source>
        <dbReference type="ARBA" id="ARBA00048679"/>
    </source>
</evidence>
<keyword evidence="4" id="KW-0808">Transferase</keyword>
<dbReference type="GO" id="GO:0005737">
    <property type="term" value="C:cytoplasm"/>
    <property type="evidence" value="ECO:0007669"/>
    <property type="project" value="TreeGrafter"/>
</dbReference>
<feature type="region of interest" description="Disordered" evidence="11">
    <location>
        <begin position="373"/>
        <end position="478"/>
    </location>
</feature>
<evidence type="ECO:0000256" key="8">
    <source>
        <dbReference type="ARBA" id="ARBA00047899"/>
    </source>
</evidence>
<accession>A0AAV1IPB2</accession>
<dbReference type="SUPFAM" id="SSF56112">
    <property type="entry name" value="Protein kinase-like (PK-like)"/>
    <property type="match status" value="1"/>
</dbReference>
<dbReference type="PANTHER" id="PTHR48012">
    <property type="entry name" value="STERILE20-LIKE KINASE, ISOFORM B-RELATED"/>
    <property type="match status" value="1"/>
</dbReference>
<dbReference type="SMART" id="SM00220">
    <property type="entry name" value="S_TKc"/>
    <property type="match status" value="1"/>
</dbReference>
<name>A0AAV1IPB2_9CHLO</name>
<evidence type="ECO:0000256" key="6">
    <source>
        <dbReference type="ARBA" id="ARBA00022777"/>
    </source>
</evidence>
<evidence type="ECO:0000256" key="5">
    <source>
        <dbReference type="ARBA" id="ARBA00022741"/>
    </source>
</evidence>
<keyword evidence="14" id="KW-1185">Reference proteome</keyword>
<dbReference type="AlphaFoldDB" id="A0AAV1IPB2"/>
<dbReference type="InterPro" id="IPR011009">
    <property type="entry name" value="Kinase-like_dom_sf"/>
</dbReference>
<comment type="catalytic activity">
    <reaction evidence="8">
        <text>L-threonyl-[protein] + ATP = O-phospho-L-threonyl-[protein] + ADP + H(+)</text>
        <dbReference type="Rhea" id="RHEA:46608"/>
        <dbReference type="Rhea" id="RHEA-COMP:11060"/>
        <dbReference type="Rhea" id="RHEA-COMP:11605"/>
        <dbReference type="ChEBI" id="CHEBI:15378"/>
        <dbReference type="ChEBI" id="CHEBI:30013"/>
        <dbReference type="ChEBI" id="CHEBI:30616"/>
        <dbReference type="ChEBI" id="CHEBI:61977"/>
        <dbReference type="ChEBI" id="CHEBI:456216"/>
        <dbReference type="EC" id="2.7.11.1"/>
    </reaction>
</comment>
<keyword evidence="7 10" id="KW-0067">ATP-binding</keyword>
<sequence length="478" mass="52038">MDQPDREAPGSLLVESDRYERLECIGRGSFADVYKGLDRENGREVAIKVIDLDDMEDDIEDIHKEVSTLARCQSENITQYYASVLKPGTSELLIVMELMAASVADLLDDGPLEEQEIAFILQQVLRALVYVHAQQRVHRDIKAANVLLSVAGAVKVSDFGVSGQMTGTLGHRRRTFVGTPYWMAPEVIETSEEGYGLSADIWSLGITAIEMATSAPPNAELHPMRALFLIPKDPAPKLEGTFSAEFQSFVERCLQKDPAQRPSAAALQQDPFVRDAAIPGSLPRRMAEHVASQRPHVPATRRKGNAEAQLTLPKWEFSCGEDRGTMKAVRNAHTLKSHHIASLDAADGTLRPVTVQRSSLPQPHFMVESETVKARSPLGSSARLDNASLPASSMAGDSQTVQLQRSAYDRSEGDGEEAEEDSRTGAVQCSPVQDMAVQYPAQEERTAGSMQPLNLPGANPDSPGGSHAFKLDSAKESV</sequence>
<reference evidence="13 14" key="1">
    <citation type="submission" date="2023-10" db="EMBL/GenBank/DDBJ databases">
        <authorList>
            <person name="Maclean D."/>
            <person name="Macfadyen A."/>
        </authorList>
    </citation>
    <scope>NUCLEOTIDE SEQUENCE [LARGE SCALE GENOMIC DNA]</scope>
</reference>
<evidence type="ECO:0000256" key="7">
    <source>
        <dbReference type="ARBA" id="ARBA00022840"/>
    </source>
</evidence>
<dbReference type="GO" id="GO:0005524">
    <property type="term" value="F:ATP binding"/>
    <property type="evidence" value="ECO:0007669"/>
    <property type="project" value="UniProtKB-UniRule"/>
</dbReference>
<dbReference type="PROSITE" id="PS50011">
    <property type="entry name" value="PROTEIN_KINASE_DOM"/>
    <property type="match status" value="1"/>
</dbReference>
<feature type="compositionally biased region" description="Basic and acidic residues" evidence="11">
    <location>
        <begin position="469"/>
        <end position="478"/>
    </location>
</feature>
<dbReference type="Gene3D" id="1.10.510.10">
    <property type="entry name" value="Transferase(Phosphotransferase) domain 1"/>
    <property type="match status" value="1"/>
</dbReference>
<gene>
    <name evidence="13" type="ORF">CVIRNUC_011237</name>
</gene>
<dbReference type="PROSITE" id="PS00107">
    <property type="entry name" value="PROTEIN_KINASE_ATP"/>
    <property type="match status" value="1"/>
</dbReference>
<evidence type="ECO:0000313" key="13">
    <source>
        <dbReference type="EMBL" id="CAK0788015.1"/>
    </source>
</evidence>
<evidence type="ECO:0000313" key="14">
    <source>
        <dbReference type="Proteomes" id="UP001314263"/>
    </source>
</evidence>
<evidence type="ECO:0000259" key="12">
    <source>
        <dbReference type="PROSITE" id="PS50011"/>
    </source>
</evidence>
<dbReference type="InterPro" id="IPR050629">
    <property type="entry name" value="STE20/SPS1-PAK"/>
</dbReference>
<protein>
    <recommendedName>
        <fullName evidence="2">non-specific serine/threonine protein kinase</fullName>
        <ecNumber evidence="2">2.7.11.1</ecNumber>
    </recommendedName>
</protein>
<dbReference type="GO" id="GO:0004674">
    <property type="term" value="F:protein serine/threonine kinase activity"/>
    <property type="evidence" value="ECO:0007669"/>
    <property type="project" value="UniProtKB-KW"/>
</dbReference>
<feature type="binding site" evidence="10">
    <location>
        <position position="48"/>
    </location>
    <ligand>
        <name>ATP</name>
        <dbReference type="ChEBI" id="CHEBI:30616"/>
    </ligand>
</feature>
<evidence type="ECO:0000256" key="10">
    <source>
        <dbReference type="PROSITE-ProRule" id="PRU10141"/>
    </source>
</evidence>
<evidence type="ECO:0000256" key="3">
    <source>
        <dbReference type="ARBA" id="ARBA00022527"/>
    </source>
</evidence>
<feature type="compositionally biased region" description="Polar residues" evidence="11">
    <location>
        <begin position="389"/>
        <end position="405"/>
    </location>
</feature>
<keyword evidence="6" id="KW-0418">Kinase</keyword>
<keyword evidence="5 10" id="KW-0547">Nucleotide-binding</keyword>
<evidence type="ECO:0000256" key="4">
    <source>
        <dbReference type="ARBA" id="ARBA00022679"/>
    </source>
</evidence>
<evidence type="ECO:0000256" key="11">
    <source>
        <dbReference type="SAM" id="MobiDB-lite"/>
    </source>
</evidence>
<keyword evidence="3" id="KW-0723">Serine/threonine-protein kinase</keyword>
<comment type="caution">
    <text evidence="13">The sequence shown here is derived from an EMBL/GenBank/DDBJ whole genome shotgun (WGS) entry which is preliminary data.</text>
</comment>
<feature type="domain" description="Protein kinase" evidence="12">
    <location>
        <begin position="19"/>
        <end position="273"/>
    </location>
</feature>
<comment type="similarity">
    <text evidence="1">Belongs to the protein kinase superfamily. STE Ser/Thr protein kinase family. STE20 subfamily.</text>
</comment>
<dbReference type="Pfam" id="PF00069">
    <property type="entry name" value="Pkinase"/>
    <property type="match status" value="1"/>
</dbReference>